<name>A0ABD1EZG6_HYPHA</name>
<dbReference type="Proteomes" id="UP001566132">
    <property type="component" value="Unassembled WGS sequence"/>
</dbReference>
<feature type="signal peptide" evidence="1">
    <location>
        <begin position="1"/>
        <end position="18"/>
    </location>
</feature>
<dbReference type="AlphaFoldDB" id="A0ABD1EZG6"/>
<sequence>MDTLILLCFVLLLGCVGCETPIKFLQLRRPFPIQTQSERTPERNMNVENIDVNEKNSVNPNGENGIYYIYHPTGLLQKVSYSTKDDARDMAFFAKLKYENIEPIQGPIYTYDPKSFVFKRLK</sequence>
<evidence type="ECO:0000256" key="1">
    <source>
        <dbReference type="SAM" id="SignalP"/>
    </source>
</evidence>
<organism evidence="2 3">
    <name type="scientific">Hypothenemus hampei</name>
    <name type="common">Coffee berry borer</name>
    <dbReference type="NCBI Taxonomy" id="57062"/>
    <lineage>
        <taxon>Eukaryota</taxon>
        <taxon>Metazoa</taxon>
        <taxon>Ecdysozoa</taxon>
        <taxon>Arthropoda</taxon>
        <taxon>Hexapoda</taxon>
        <taxon>Insecta</taxon>
        <taxon>Pterygota</taxon>
        <taxon>Neoptera</taxon>
        <taxon>Endopterygota</taxon>
        <taxon>Coleoptera</taxon>
        <taxon>Polyphaga</taxon>
        <taxon>Cucujiformia</taxon>
        <taxon>Curculionidae</taxon>
        <taxon>Scolytinae</taxon>
        <taxon>Hypothenemus</taxon>
    </lineage>
</organism>
<comment type="caution">
    <text evidence="2">The sequence shown here is derived from an EMBL/GenBank/DDBJ whole genome shotgun (WGS) entry which is preliminary data.</text>
</comment>
<dbReference type="EMBL" id="JBDJPC010000004">
    <property type="protein sequence ID" value="KAL1506425.1"/>
    <property type="molecule type" value="Genomic_DNA"/>
</dbReference>
<proteinExistence type="predicted"/>
<evidence type="ECO:0000313" key="2">
    <source>
        <dbReference type="EMBL" id="KAL1506425.1"/>
    </source>
</evidence>
<feature type="chain" id="PRO_5044827684" evidence="1">
    <location>
        <begin position="19"/>
        <end position="122"/>
    </location>
</feature>
<gene>
    <name evidence="2" type="ORF">ABEB36_005796</name>
</gene>
<accession>A0ABD1EZG6</accession>
<keyword evidence="3" id="KW-1185">Reference proteome</keyword>
<protein>
    <submittedName>
        <fullName evidence="2">Uncharacterized protein</fullName>
    </submittedName>
</protein>
<reference evidence="2 3" key="1">
    <citation type="submission" date="2024-05" db="EMBL/GenBank/DDBJ databases">
        <title>Genetic variation in Jamaican populations of the coffee berry borer (Hypothenemus hampei).</title>
        <authorList>
            <person name="Errbii M."/>
            <person name="Myrie A."/>
        </authorList>
    </citation>
    <scope>NUCLEOTIDE SEQUENCE [LARGE SCALE GENOMIC DNA]</scope>
    <source>
        <strain evidence="2">JA-Hopewell-2020-01-JO</strain>
        <tissue evidence="2">Whole body</tissue>
    </source>
</reference>
<evidence type="ECO:0000313" key="3">
    <source>
        <dbReference type="Proteomes" id="UP001566132"/>
    </source>
</evidence>
<keyword evidence="1" id="KW-0732">Signal</keyword>